<dbReference type="Proteomes" id="UP000318405">
    <property type="component" value="Unassembled WGS sequence"/>
</dbReference>
<comment type="caution">
    <text evidence="1">The sequence shown here is derived from an EMBL/GenBank/DDBJ whole genome shotgun (WGS) entry which is preliminary data.</text>
</comment>
<accession>A0A556A7Q6</accession>
<organism evidence="1 2">
    <name type="scientific">Verticiella sediminum</name>
    <dbReference type="NCBI Taxonomy" id="1247510"/>
    <lineage>
        <taxon>Bacteria</taxon>
        <taxon>Pseudomonadati</taxon>
        <taxon>Pseudomonadota</taxon>
        <taxon>Betaproteobacteria</taxon>
        <taxon>Burkholderiales</taxon>
        <taxon>Alcaligenaceae</taxon>
        <taxon>Verticiella</taxon>
    </lineage>
</organism>
<dbReference type="RefSeq" id="WP_143951044.1">
    <property type="nucleotide sequence ID" value="NZ_BAABMB010000005.1"/>
</dbReference>
<dbReference type="AlphaFoldDB" id="A0A556A7Q6"/>
<dbReference type="EMBL" id="VLTJ01000042">
    <property type="protein sequence ID" value="TSH88928.1"/>
    <property type="molecule type" value="Genomic_DNA"/>
</dbReference>
<sequence length="77" mass="8231">MSESLPYDGGYRRILVGGLLRLEAVTEPLDLPGHITGLNERLRAPEHASLRRALTVYVNRVIVPSVAPELAVAGVGG</sequence>
<keyword evidence="2" id="KW-1185">Reference proteome</keyword>
<protein>
    <submittedName>
        <fullName evidence="1">Uncharacterized protein</fullName>
    </submittedName>
</protein>
<evidence type="ECO:0000313" key="1">
    <source>
        <dbReference type="EMBL" id="TSH88928.1"/>
    </source>
</evidence>
<name>A0A556A7Q6_9BURK</name>
<proteinExistence type="predicted"/>
<evidence type="ECO:0000313" key="2">
    <source>
        <dbReference type="Proteomes" id="UP000318405"/>
    </source>
</evidence>
<gene>
    <name evidence="1" type="ORF">FOZ76_25180</name>
</gene>
<reference evidence="1 2" key="1">
    <citation type="submission" date="2019-07" db="EMBL/GenBank/DDBJ databases">
        <title>Qingshengfaniella alkalisoli gen. nov., sp. nov., isolated from saline soil.</title>
        <authorList>
            <person name="Xu L."/>
            <person name="Huang X.-X."/>
            <person name="Sun J.-Q."/>
        </authorList>
    </citation>
    <scope>NUCLEOTIDE SEQUENCE [LARGE SCALE GENOMIC DNA]</scope>
    <source>
        <strain evidence="1 2">DSM 27279</strain>
    </source>
</reference>